<dbReference type="InterPro" id="IPR004360">
    <property type="entry name" value="Glyas_Fos-R_dOase_dom"/>
</dbReference>
<dbReference type="InterPro" id="IPR037523">
    <property type="entry name" value="VOC_core"/>
</dbReference>
<protein>
    <submittedName>
        <fullName evidence="2">Glyoxalase</fullName>
    </submittedName>
</protein>
<dbReference type="Pfam" id="PF00903">
    <property type="entry name" value="Glyoxalase"/>
    <property type="match status" value="1"/>
</dbReference>
<evidence type="ECO:0000259" key="1">
    <source>
        <dbReference type="PROSITE" id="PS51819"/>
    </source>
</evidence>
<dbReference type="Proteomes" id="UP000603352">
    <property type="component" value="Unassembled WGS sequence"/>
</dbReference>
<evidence type="ECO:0000313" key="3">
    <source>
        <dbReference type="Proteomes" id="UP000603352"/>
    </source>
</evidence>
<proteinExistence type="predicted"/>
<dbReference type="RefSeq" id="WP_188582897.1">
    <property type="nucleotide sequence ID" value="NZ_BMDZ01000113.1"/>
</dbReference>
<dbReference type="PANTHER" id="PTHR34109">
    <property type="entry name" value="BNAUNNG04460D PROTEIN-RELATED"/>
    <property type="match status" value="1"/>
</dbReference>
<dbReference type="EMBL" id="BMDZ01000113">
    <property type="protein sequence ID" value="GGB62234.1"/>
    <property type="molecule type" value="Genomic_DNA"/>
</dbReference>
<dbReference type="Gene3D" id="3.30.720.110">
    <property type="match status" value="1"/>
</dbReference>
<keyword evidence="3" id="KW-1185">Reference proteome</keyword>
<name>A0ABQ1JA46_9PROT</name>
<dbReference type="InterPro" id="IPR029068">
    <property type="entry name" value="Glyas_Bleomycin-R_OHBP_Dase"/>
</dbReference>
<dbReference type="SUPFAM" id="SSF54593">
    <property type="entry name" value="Glyoxalase/Bleomycin resistance protein/Dihydroxybiphenyl dioxygenase"/>
    <property type="match status" value="1"/>
</dbReference>
<sequence length="160" mass="17285">MTDPFRRPTFGSAVFYDDPFAALDWLEAAFGFERTMVITDAEGKLAHSEMGYGDGYVMIGPIWNDDVASPRQLGGRNTQTVHVQLTDGIDAHCARAEAAGAVIVRPLATQFYGDRTYCARDPEGHVWSFGQTVATVGRAEAEAASGLTIDGWPDQPAGSR</sequence>
<dbReference type="PROSITE" id="PS51819">
    <property type="entry name" value="VOC"/>
    <property type="match status" value="1"/>
</dbReference>
<feature type="domain" description="VOC" evidence="1">
    <location>
        <begin position="7"/>
        <end position="132"/>
    </location>
</feature>
<comment type="caution">
    <text evidence="2">The sequence shown here is derived from an EMBL/GenBank/DDBJ whole genome shotgun (WGS) entry which is preliminary data.</text>
</comment>
<dbReference type="Gene3D" id="3.30.720.120">
    <property type="match status" value="1"/>
</dbReference>
<dbReference type="PANTHER" id="PTHR34109:SF1">
    <property type="entry name" value="VOC DOMAIN-CONTAINING PROTEIN"/>
    <property type="match status" value="1"/>
</dbReference>
<organism evidence="2 3">
    <name type="scientific">Tistrella bauzanensis</name>
    <dbReference type="NCBI Taxonomy" id="657419"/>
    <lineage>
        <taxon>Bacteria</taxon>
        <taxon>Pseudomonadati</taxon>
        <taxon>Pseudomonadota</taxon>
        <taxon>Alphaproteobacteria</taxon>
        <taxon>Geminicoccales</taxon>
        <taxon>Geminicoccaceae</taxon>
        <taxon>Tistrella</taxon>
    </lineage>
</organism>
<reference evidence="3" key="1">
    <citation type="journal article" date="2019" name="Int. J. Syst. Evol. Microbiol.">
        <title>The Global Catalogue of Microorganisms (GCM) 10K type strain sequencing project: providing services to taxonomists for standard genome sequencing and annotation.</title>
        <authorList>
            <consortium name="The Broad Institute Genomics Platform"/>
            <consortium name="The Broad Institute Genome Sequencing Center for Infectious Disease"/>
            <person name="Wu L."/>
            <person name="Ma J."/>
        </authorList>
    </citation>
    <scope>NUCLEOTIDE SEQUENCE [LARGE SCALE GENOMIC DNA]</scope>
    <source>
        <strain evidence="3">CGMCC 1.10188</strain>
    </source>
</reference>
<evidence type="ECO:0000313" key="2">
    <source>
        <dbReference type="EMBL" id="GGB62234.1"/>
    </source>
</evidence>
<gene>
    <name evidence="2" type="ORF">GCM10011505_48560</name>
</gene>
<accession>A0ABQ1JA46</accession>